<dbReference type="PANTHER" id="PTHR42953">
    <property type="entry name" value="HIGH-AFFINITY ZINC UPTAKE SYSTEM PROTEIN ZNUA-RELATED"/>
    <property type="match status" value="1"/>
</dbReference>
<dbReference type="Pfam" id="PF01297">
    <property type="entry name" value="ZnuA"/>
    <property type="match status" value="1"/>
</dbReference>
<dbReference type="PANTHER" id="PTHR42953:SF8">
    <property type="entry name" value="ZINT DOMAIN-CONTAINING PROTEIN"/>
    <property type="match status" value="1"/>
</dbReference>
<sequence length="350" mass="39528">MGRFKILLMIILVGMIAVGCVSAKQDSSTSGNSKIKIFTTVYPIQYAVERIGEDAIMAKSVFPSGADAHTYQPASKEMAAIAESDAFVYMGESMEGFSESMANALSDQDVKLIEIGKHEELFLVDGEQHSDDEEQGSHSHEHEGEDHEDEENKHGDEDAEHGEADHTGDSHDDLHHGDKDPHIWLDPMRMIKVAEIIKKNLIDLQPENKEVFTQNYQELKKDLLALDKQFTETLKDNEHLEMLVSHAAYGYWEARYGIEQIATSGLSSSEEPSQKELTNIVDTARKHKLEYVIFEQNITDKVSKIIQEHINAEALYIHNLSVLTDEDIKQNEDYISIMKKNLQVLEKATK</sequence>
<evidence type="ECO:0000313" key="2">
    <source>
        <dbReference type="EMBL" id="MFC4559744.1"/>
    </source>
</evidence>
<reference evidence="3" key="1">
    <citation type="journal article" date="2019" name="Int. J. Syst. Evol. Microbiol.">
        <title>The Global Catalogue of Microorganisms (GCM) 10K type strain sequencing project: providing services to taxonomists for standard genome sequencing and annotation.</title>
        <authorList>
            <consortium name="The Broad Institute Genomics Platform"/>
            <consortium name="The Broad Institute Genome Sequencing Center for Infectious Disease"/>
            <person name="Wu L."/>
            <person name="Ma J."/>
        </authorList>
    </citation>
    <scope>NUCLEOTIDE SEQUENCE [LARGE SCALE GENOMIC DNA]</scope>
    <source>
        <strain evidence="3">CGMCC 4.7426</strain>
    </source>
</reference>
<name>A0ABV9DPL9_9BACI</name>
<accession>A0ABV9DPL9</accession>
<protein>
    <submittedName>
        <fullName evidence="2">Metal ABC transporter solute-binding protein, Zn/Mn family</fullName>
    </submittedName>
</protein>
<evidence type="ECO:0000313" key="3">
    <source>
        <dbReference type="Proteomes" id="UP001595989"/>
    </source>
</evidence>
<keyword evidence="3" id="KW-1185">Reference proteome</keyword>
<comment type="caution">
    <text evidence="2">The sequence shown here is derived from an EMBL/GenBank/DDBJ whole genome shotgun (WGS) entry which is preliminary data.</text>
</comment>
<gene>
    <name evidence="2" type="ORF">ACFO3D_16275</name>
</gene>
<dbReference type="InterPro" id="IPR050492">
    <property type="entry name" value="Bact_metal-bind_prot9"/>
</dbReference>
<dbReference type="EMBL" id="JBHSFU010000011">
    <property type="protein sequence ID" value="MFC4559744.1"/>
    <property type="molecule type" value="Genomic_DNA"/>
</dbReference>
<dbReference type="RefSeq" id="WP_390298513.1">
    <property type="nucleotide sequence ID" value="NZ_JBHSFU010000011.1"/>
</dbReference>
<dbReference type="Gene3D" id="3.40.50.1980">
    <property type="entry name" value="Nitrogenase molybdenum iron protein domain"/>
    <property type="match status" value="3"/>
</dbReference>
<dbReference type="Proteomes" id="UP001595989">
    <property type="component" value="Unassembled WGS sequence"/>
</dbReference>
<dbReference type="PROSITE" id="PS51257">
    <property type="entry name" value="PROKAR_LIPOPROTEIN"/>
    <property type="match status" value="1"/>
</dbReference>
<feature type="region of interest" description="Disordered" evidence="1">
    <location>
        <begin position="129"/>
        <end position="180"/>
    </location>
</feature>
<evidence type="ECO:0000256" key="1">
    <source>
        <dbReference type="SAM" id="MobiDB-lite"/>
    </source>
</evidence>
<proteinExistence type="predicted"/>
<organism evidence="2 3">
    <name type="scientific">Virgibacillus kekensis</name>
    <dbReference type="NCBI Taxonomy" id="202261"/>
    <lineage>
        <taxon>Bacteria</taxon>
        <taxon>Bacillati</taxon>
        <taxon>Bacillota</taxon>
        <taxon>Bacilli</taxon>
        <taxon>Bacillales</taxon>
        <taxon>Bacillaceae</taxon>
        <taxon>Virgibacillus</taxon>
    </lineage>
</organism>
<dbReference type="SUPFAM" id="SSF53807">
    <property type="entry name" value="Helical backbone' metal receptor"/>
    <property type="match status" value="1"/>
</dbReference>
<dbReference type="InterPro" id="IPR006127">
    <property type="entry name" value="ZnuA-like"/>
</dbReference>